<evidence type="ECO:0000313" key="8">
    <source>
        <dbReference type="Proteomes" id="UP000309450"/>
    </source>
</evidence>
<feature type="transmembrane region" description="Helical" evidence="6">
    <location>
        <begin position="210"/>
        <end position="234"/>
    </location>
</feature>
<dbReference type="EMBL" id="SSND01000001">
    <property type="protein sequence ID" value="THD85436.1"/>
    <property type="molecule type" value="Genomic_DNA"/>
</dbReference>
<feature type="transmembrane region" description="Helical" evidence="6">
    <location>
        <begin position="178"/>
        <end position="198"/>
    </location>
</feature>
<keyword evidence="3 6" id="KW-0812">Transmembrane</keyword>
<keyword evidence="5 6" id="KW-0472">Membrane</keyword>
<organism evidence="7 8">
    <name type="scientific">Aliigemmobacter aestuarii</name>
    <dbReference type="NCBI Taxonomy" id="1445661"/>
    <lineage>
        <taxon>Bacteria</taxon>
        <taxon>Pseudomonadati</taxon>
        <taxon>Pseudomonadota</taxon>
        <taxon>Alphaproteobacteria</taxon>
        <taxon>Rhodobacterales</taxon>
        <taxon>Paracoccaceae</taxon>
        <taxon>Aliigemmobacter</taxon>
    </lineage>
</organism>
<evidence type="ECO:0000256" key="5">
    <source>
        <dbReference type="ARBA" id="ARBA00023136"/>
    </source>
</evidence>
<dbReference type="AlphaFoldDB" id="A0A4S3MS96"/>
<sequence>MNRRRIASARDWLRRMGQRMDRAGLGTIAASVAFFGFLSIFPALAAVIALWGVFFDPAIIRSQMDLAAEFLPAEAFSLINTQVEALIRAGGARLGWASVLSLLFALWSARAGVAALVEGVNRIHHLPSRSGPRHLLMAGILTLALIAIALSALLAAVVVPVGLAFLPLGPSAALVLELANTALAVALVALGLGLIYRFSPNRPRSGRPRLLTRGLLLAVILWIVVARGFVFYLANFGNYNQVYGSIGAVVALMMWLYLSAYAILLGVAIDAQNDPSN</sequence>
<dbReference type="InterPro" id="IPR017039">
    <property type="entry name" value="Virul_fac_BrkB"/>
</dbReference>
<evidence type="ECO:0000256" key="2">
    <source>
        <dbReference type="ARBA" id="ARBA00022475"/>
    </source>
</evidence>
<protein>
    <submittedName>
        <fullName evidence="7">YihY/virulence factor BrkB family protein</fullName>
    </submittedName>
</protein>
<dbReference type="OrthoDB" id="9781030at2"/>
<evidence type="ECO:0000256" key="4">
    <source>
        <dbReference type="ARBA" id="ARBA00022989"/>
    </source>
</evidence>
<proteinExistence type="predicted"/>
<feature type="transmembrane region" description="Helical" evidence="6">
    <location>
        <begin position="138"/>
        <end position="166"/>
    </location>
</feature>
<dbReference type="Proteomes" id="UP000309450">
    <property type="component" value="Unassembled WGS sequence"/>
</dbReference>
<comment type="subcellular location">
    <subcellularLocation>
        <location evidence="1">Cell membrane</location>
        <topology evidence="1">Multi-pass membrane protein</topology>
    </subcellularLocation>
</comment>
<feature type="transmembrane region" description="Helical" evidence="6">
    <location>
        <begin position="23"/>
        <end position="54"/>
    </location>
</feature>
<accession>A0A4S3MS96</accession>
<name>A0A4S3MS96_9RHOB</name>
<gene>
    <name evidence="7" type="ORF">E7811_06995</name>
</gene>
<keyword evidence="2" id="KW-1003">Cell membrane</keyword>
<dbReference type="PIRSF" id="PIRSF035875">
    <property type="entry name" value="RNase_BN"/>
    <property type="match status" value="1"/>
</dbReference>
<dbReference type="RefSeq" id="WP_136393810.1">
    <property type="nucleotide sequence ID" value="NZ_SSND01000001.1"/>
</dbReference>
<dbReference type="GO" id="GO:0005886">
    <property type="term" value="C:plasma membrane"/>
    <property type="evidence" value="ECO:0007669"/>
    <property type="project" value="UniProtKB-SubCell"/>
</dbReference>
<dbReference type="PANTHER" id="PTHR30213:SF0">
    <property type="entry name" value="UPF0761 MEMBRANE PROTEIN YIHY"/>
    <property type="match status" value="1"/>
</dbReference>
<evidence type="ECO:0000313" key="7">
    <source>
        <dbReference type="EMBL" id="THD85436.1"/>
    </source>
</evidence>
<dbReference type="PANTHER" id="PTHR30213">
    <property type="entry name" value="INNER MEMBRANE PROTEIN YHJD"/>
    <property type="match status" value="1"/>
</dbReference>
<comment type="caution">
    <text evidence="7">The sequence shown here is derived from an EMBL/GenBank/DDBJ whole genome shotgun (WGS) entry which is preliminary data.</text>
</comment>
<dbReference type="Pfam" id="PF03631">
    <property type="entry name" value="Virul_fac_BrkB"/>
    <property type="match status" value="1"/>
</dbReference>
<feature type="transmembrane region" description="Helical" evidence="6">
    <location>
        <begin position="94"/>
        <end position="117"/>
    </location>
</feature>
<keyword evidence="8" id="KW-1185">Reference proteome</keyword>
<dbReference type="NCBIfam" id="TIGR00765">
    <property type="entry name" value="yihY_not_rbn"/>
    <property type="match status" value="1"/>
</dbReference>
<evidence type="ECO:0000256" key="1">
    <source>
        <dbReference type="ARBA" id="ARBA00004651"/>
    </source>
</evidence>
<evidence type="ECO:0000256" key="6">
    <source>
        <dbReference type="SAM" id="Phobius"/>
    </source>
</evidence>
<reference evidence="7 8" key="1">
    <citation type="submission" date="2019-04" db="EMBL/GenBank/DDBJ databases">
        <title>Draft genome sequence of Gemmobacter aestuarii sp. nov.</title>
        <authorList>
            <person name="Hameed A."/>
            <person name="Lin S.-Y."/>
            <person name="Shahina M."/>
            <person name="Lai W.-A."/>
            <person name="Young C.-C."/>
        </authorList>
    </citation>
    <scope>NUCLEOTIDE SEQUENCE [LARGE SCALE GENOMIC DNA]</scope>
    <source>
        <strain evidence="7 8">CC-PW-75</strain>
    </source>
</reference>
<keyword evidence="4 6" id="KW-1133">Transmembrane helix</keyword>
<feature type="transmembrane region" description="Helical" evidence="6">
    <location>
        <begin position="246"/>
        <end position="269"/>
    </location>
</feature>
<evidence type="ECO:0000256" key="3">
    <source>
        <dbReference type="ARBA" id="ARBA00022692"/>
    </source>
</evidence>